<reference evidence="2 3" key="1">
    <citation type="submission" date="2019-12" db="EMBL/GenBank/DDBJ databases">
        <authorList>
            <person name="Huq M.A."/>
        </authorList>
    </citation>
    <scope>NUCLEOTIDE SEQUENCE [LARGE SCALE GENOMIC DNA]</scope>
    <source>
        <strain evidence="2 3">MAH-20</strain>
    </source>
</reference>
<gene>
    <name evidence="2" type="ORF">GON01_07550</name>
</gene>
<evidence type="ECO:0000256" key="1">
    <source>
        <dbReference type="SAM" id="SignalP"/>
    </source>
</evidence>
<comment type="caution">
    <text evidence="2">The sequence shown here is derived from an EMBL/GenBank/DDBJ whole genome shotgun (WGS) entry which is preliminary data.</text>
</comment>
<evidence type="ECO:0008006" key="4">
    <source>
        <dbReference type="Google" id="ProtNLM"/>
    </source>
</evidence>
<dbReference type="PROSITE" id="PS51257">
    <property type="entry name" value="PROKAR_LIPOPROTEIN"/>
    <property type="match status" value="1"/>
</dbReference>
<dbReference type="RefSeq" id="WP_157026769.1">
    <property type="nucleotide sequence ID" value="NZ_WQMS01000008.1"/>
</dbReference>
<keyword evidence="3" id="KW-1185">Reference proteome</keyword>
<accession>A0A6I4J0V7</accession>
<feature type="signal peptide" evidence="1">
    <location>
        <begin position="1"/>
        <end position="22"/>
    </location>
</feature>
<dbReference type="EMBL" id="WQMS01000008">
    <property type="protein sequence ID" value="MVO77788.1"/>
    <property type="molecule type" value="Genomic_DNA"/>
</dbReference>
<organism evidence="2 3">
    <name type="scientific">Sphingomonas horti</name>
    <dbReference type="NCBI Taxonomy" id="2682842"/>
    <lineage>
        <taxon>Bacteria</taxon>
        <taxon>Pseudomonadati</taxon>
        <taxon>Pseudomonadota</taxon>
        <taxon>Alphaproteobacteria</taxon>
        <taxon>Sphingomonadales</taxon>
        <taxon>Sphingomonadaceae</taxon>
        <taxon>Sphingomonas</taxon>
    </lineage>
</organism>
<name>A0A6I4J0V7_9SPHN</name>
<proteinExistence type="predicted"/>
<feature type="chain" id="PRO_5026065401" description="Lipoprotein" evidence="1">
    <location>
        <begin position="23"/>
        <end position="214"/>
    </location>
</feature>
<evidence type="ECO:0000313" key="2">
    <source>
        <dbReference type="EMBL" id="MVO77788.1"/>
    </source>
</evidence>
<dbReference type="Proteomes" id="UP000441389">
    <property type="component" value="Unassembled WGS sequence"/>
</dbReference>
<protein>
    <recommendedName>
        <fullName evidence="4">Lipoprotein</fullName>
    </recommendedName>
</protein>
<evidence type="ECO:0000313" key="3">
    <source>
        <dbReference type="Proteomes" id="UP000441389"/>
    </source>
</evidence>
<sequence length="214" mass="22651">MSLRTVLAAAAIALTLGACSRAGEMDYLGGIRVARSTCPAVGVPAYTGDITLFDPPQSRDASAIDVTATITNLRTTCDETSGPDVIATTTFDVVARRRDATAPRQVVLPYFVTVVRGGNVVVAKRISRVALNFAAGQDRAQTTGQGSSVIARSAATLPEDIRTQITRKRKPGEQDAAIDPMSEPGVRAAVARASFEQLIGFQLTPDQLQYNATR</sequence>
<keyword evidence="1" id="KW-0732">Signal</keyword>
<dbReference type="AlphaFoldDB" id="A0A6I4J0V7"/>